<proteinExistence type="predicted"/>
<keyword evidence="2" id="KW-1185">Reference proteome</keyword>
<dbReference type="EMBL" id="CADIKI010000023">
    <property type="protein sequence ID" value="CAB3806561.1"/>
    <property type="molecule type" value="Genomic_DNA"/>
</dbReference>
<dbReference type="AlphaFoldDB" id="A0A6J5GVM1"/>
<name>A0A6J5GVM1_9BURK</name>
<reference evidence="1 2" key="1">
    <citation type="submission" date="2020-04" db="EMBL/GenBank/DDBJ databases">
        <authorList>
            <person name="De Canck E."/>
        </authorList>
    </citation>
    <scope>NUCLEOTIDE SEQUENCE [LARGE SCALE GENOMIC DNA]</scope>
    <source>
        <strain evidence="1 2">LMG 27177</strain>
    </source>
</reference>
<protein>
    <submittedName>
        <fullName evidence="1">Uncharacterized protein</fullName>
    </submittedName>
</protein>
<organism evidence="1 2">
    <name type="scientific">Paraburkholderia fynbosensis</name>
    <dbReference type="NCBI Taxonomy" id="1200993"/>
    <lineage>
        <taxon>Bacteria</taxon>
        <taxon>Pseudomonadati</taxon>
        <taxon>Pseudomonadota</taxon>
        <taxon>Betaproteobacteria</taxon>
        <taxon>Burkholderiales</taxon>
        <taxon>Burkholderiaceae</taxon>
        <taxon>Paraburkholderia</taxon>
    </lineage>
</organism>
<dbReference type="Proteomes" id="UP000494252">
    <property type="component" value="Unassembled WGS sequence"/>
</dbReference>
<sequence>MHFHHMRDNATHTELLLAGMWGVSAGALPPMQQLAERFMSRPLQSTHFADQYFLREFVWPYAHQSLLQHDSVFGFMDARPFPSEAVPTDSHVGYSEGSPFFDVLTDLADGTPVHWELVAASPENAPFICRYPAIVTGGAVRGNLPARYARRLERGELIIRVKADTRE</sequence>
<gene>
    <name evidence="1" type="ORF">LMG27177_06116</name>
</gene>
<evidence type="ECO:0000313" key="2">
    <source>
        <dbReference type="Proteomes" id="UP000494252"/>
    </source>
</evidence>
<accession>A0A6J5GVM1</accession>
<evidence type="ECO:0000313" key="1">
    <source>
        <dbReference type="EMBL" id="CAB3806561.1"/>
    </source>
</evidence>